<keyword evidence="8" id="KW-1185">Reference proteome</keyword>
<protein>
    <recommendedName>
        <fullName evidence="6">RRM domain-containing protein</fullName>
    </recommendedName>
</protein>
<feature type="compositionally biased region" description="Basic residues" evidence="5">
    <location>
        <begin position="169"/>
        <end position="187"/>
    </location>
</feature>
<feature type="region of interest" description="Disordered" evidence="5">
    <location>
        <begin position="169"/>
        <end position="194"/>
    </location>
</feature>
<evidence type="ECO:0000256" key="1">
    <source>
        <dbReference type="ARBA" id="ARBA00004123"/>
    </source>
</evidence>
<dbReference type="InterPro" id="IPR012677">
    <property type="entry name" value="Nucleotide-bd_a/b_plait_sf"/>
</dbReference>
<sequence length="364" mass="39798">MARVYLGRLPFRARESDIERFFQGYGRITDIAMKRGFAFIEFESKRDAEDAVDELNGRSILGDSKSISECWWKLLKVDHMAATCTAIDLVLVHVTADVEAVPVLEAEIADVAGAPGEGAVDRAVAVVLQRDVLAEDVIPVVQGAAAGLQIRNAVPDAVADRRSVTSVRQRARQKRRLAGAQHQRRREARVDLSRLQERSGQNLHQKGRAVALLRRTTKGTPHSAHHLRRLDVLAVLLEKVQIAAFLPAATSQEAPVQLPKRMAGANHRIMATVQGLAHAVVMVADRSAVAVEVLRRTENAEGHRVIAADLIAINGEDEVNDLTTISVPAPSSIVPWSNGVQSFNPQPPTITTVHSHELVFFAVR</sequence>
<dbReference type="GO" id="GO:0005634">
    <property type="term" value="C:nucleus"/>
    <property type="evidence" value="ECO:0007669"/>
    <property type="project" value="UniProtKB-SubCell"/>
</dbReference>
<dbReference type="PANTHER" id="PTHR48038:SF3">
    <property type="entry name" value="SPLICING FACTOR, ARGININE_SERINE-RICH 1-RELATED"/>
    <property type="match status" value="1"/>
</dbReference>
<dbReference type="InterPro" id="IPR035979">
    <property type="entry name" value="RBD_domain_sf"/>
</dbReference>
<organism evidence="7 8">
    <name type="scientific">Ancylostoma ceylanicum</name>
    <dbReference type="NCBI Taxonomy" id="53326"/>
    <lineage>
        <taxon>Eukaryota</taxon>
        <taxon>Metazoa</taxon>
        <taxon>Ecdysozoa</taxon>
        <taxon>Nematoda</taxon>
        <taxon>Chromadorea</taxon>
        <taxon>Rhabditida</taxon>
        <taxon>Rhabditina</taxon>
        <taxon>Rhabditomorpha</taxon>
        <taxon>Strongyloidea</taxon>
        <taxon>Ancylostomatidae</taxon>
        <taxon>Ancylostomatinae</taxon>
        <taxon>Ancylostoma</taxon>
    </lineage>
</organism>
<feature type="domain" description="RRM" evidence="6">
    <location>
        <begin position="2"/>
        <end position="67"/>
    </location>
</feature>
<dbReference type="Gene3D" id="3.30.70.330">
    <property type="match status" value="1"/>
</dbReference>
<dbReference type="Proteomes" id="UP000054495">
    <property type="component" value="Unassembled WGS sequence"/>
</dbReference>
<gene>
    <name evidence="7" type="ORF">ANCCEY_03592</name>
</gene>
<dbReference type="EMBL" id="KE124840">
    <property type="protein sequence ID" value="EPB77295.1"/>
    <property type="molecule type" value="Genomic_DNA"/>
</dbReference>
<dbReference type="SUPFAM" id="SSF54928">
    <property type="entry name" value="RNA-binding domain, RBD"/>
    <property type="match status" value="1"/>
</dbReference>
<dbReference type="AlphaFoldDB" id="A0A0D6LZ32"/>
<dbReference type="SMART" id="SM00360">
    <property type="entry name" value="RRM"/>
    <property type="match status" value="1"/>
</dbReference>
<comment type="subcellular location">
    <subcellularLocation>
        <location evidence="1">Nucleus</location>
    </subcellularLocation>
</comment>
<accession>A0A0D6LZ32</accession>
<keyword evidence="3" id="KW-0539">Nucleus</keyword>
<evidence type="ECO:0000313" key="8">
    <source>
        <dbReference type="Proteomes" id="UP000054495"/>
    </source>
</evidence>
<dbReference type="GO" id="GO:0003723">
    <property type="term" value="F:RNA binding"/>
    <property type="evidence" value="ECO:0007669"/>
    <property type="project" value="UniProtKB-UniRule"/>
</dbReference>
<reference evidence="7 8" key="1">
    <citation type="submission" date="2013-05" db="EMBL/GenBank/DDBJ databases">
        <title>Draft genome of the parasitic nematode Anyclostoma ceylanicum.</title>
        <authorList>
            <person name="Mitreva M."/>
        </authorList>
    </citation>
    <scope>NUCLEOTIDE SEQUENCE [LARGE SCALE GENOMIC DNA]</scope>
</reference>
<evidence type="ECO:0000259" key="6">
    <source>
        <dbReference type="PROSITE" id="PS50102"/>
    </source>
</evidence>
<keyword evidence="2 4" id="KW-0694">RNA-binding</keyword>
<dbReference type="Pfam" id="PF00076">
    <property type="entry name" value="RRM_1"/>
    <property type="match status" value="1"/>
</dbReference>
<proteinExistence type="predicted"/>
<dbReference type="PROSITE" id="PS50102">
    <property type="entry name" value="RRM"/>
    <property type="match status" value="1"/>
</dbReference>
<evidence type="ECO:0000256" key="2">
    <source>
        <dbReference type="ARBA" id="ARBA00022884"/>
    </source>
</evidence>
<dbReference type="PANTHER" id="PTHR48038">
    <property type="entry name" value="RIBONUCLEOPROTEIN RB97D"/>
    <property type="match status" value="1"/>
</dbReference>
<evidence type="ECO:0000256" key="4">
    <source>
        <dbReference type="PROSITE-ProRule" id="PRU00176"/>
    </source>
</evidence>
<name>A0A0D6LZ32_9BILA</name>
<evidence type="ECO:0000313" key="7">
    <source>
        <dbReference type="EMBL" id="EPB77295.1"/>
    </source>
</evidence>
<evidence type="ECO:0000256" key="5">
    <source>
        <dbReference type="SAM" id="MobiDB-lite"/>
    </source>
</evidence>
<dbReference type="InterPro" id="IPR000504">
    <property type="entry name" value="RRM_dom"/>
</dbReference>
<evidence type="ECO:0000256" key="3">
    <source>
        <dbReference type="ARBA" id="ARBA00023242"/>
    </source>
</evidence>